<protein>
    <submittedName>
        <fullName evidence="2">Uncharacterized protein</fullName>
    </submittedName>
</protein>
<evidence type="ECO:0000313" key="2">
    <source>
        <dbReference type="EMBL" id="KAF2607820.1"/>
    </source>
</evidence>
<feature type="compositionally biased region" description="Basic and acidic residues" evidence="1">
    <location>
        <begin position="230"/>
        <end position="245"/>
    </location>
</feature>
<evidence type="ECO:0000256" key="1">
    <source>
        <dbReference type="SAM" id="MobiDB-lite"/>
    </source>
</evidence>
<name>A0A8S9LID3_BRACR</name>
<reference evidence="2" key="1">
    <citation type="submission" date="2019-12" db="EMBL/GenBank/DDBJ databases">
        <title>Genome sequencing and annotation of Brassica cretica.</title>
        <authorList>
            <person name="Studholme D.J."/>
            <person name="Sarris P.F."/>
        </authorList>
    </citation>
    <scope>NUCLEOTIDE SEQUENCE</scope>
    <source>
        <strain evidence="2">PFS-001/15</strain>
        <tissue evidence="2">Leaf</tissue>
    </source>
</reference>
<comment type="caution">
    <text evidence="2">The sequence shown here is derived from an EMBL/GenBank/DDBJ whole genome shotgun (WGS) entry which is preliminary data.</text>
</comment>
<dbReference type="EMBL" id="QGKW02000276">
    <property type="protein sequence ID" value="KAF2607820.1"/>
    <property type="molecule type" value="Genomic_DNA"/>
</dbReference>
<sequence>MEGSPYRKFSISWKGAQFQGPNSGFLLAGTWSVPFSGTRGSGSYLEAGGNDTGVFFPNSLPLISRFRHRSRGITCALKSTGVAHSQQAPFRQDPFPLVLLAWLLLSSGYDEAGILILSCVQAGENRRDDAGNGLFKVFVFSGNTLFLLILYSEPSRMTDGFDLVLGSSSIGTRVHSRHRVGNEVCESMDSSSSSLELTAKIGELRNATAGEALPPPGGDRLSPVGSSIDNRSRGGCKLEKEVSSF</sequence>
<organism evidence="2 3">
    <name type="scientific">Brassica cretica</name>
    <name type="common">Mustard</name>
    <dbReference type="NCBI Taxonomy" id="69181"/>
    <lineage>
        <taxon>Eukaryota</taxon>
        <taxon>Viridiplantae</taxon>
        <taxon>Streptophyta</taxon>
        <taxon>Embryophyta</taxon>
        <taxon>Tracheophyta</taxon>
        <taxon>Spermatophyta</taxon>
        <taxon>Magnoliopsida</taxon>
        <taxon>eudicotyledons</taxon>
        <taxon>Gunneridae</taxon>
        <taxon>Pentapetalae</taxon>
        <taxon>rosids</taxon>
        <taxon>malvids</taxon>
        <taxon>Brassicales</taxon>
        <taxon>Brassicaceae</taxon>
        <taxon>Brassiceae</taxon>
        <taxon>Brassica</taxon>
    </lineage>
</organism>
<gene>
    <name evidence="2" type="ORF">F2Q68_00044617</name>
</gene>
<dbReference type="AlphaFoldDB" id="A0A8S9LID3"/>
<accession>A0A8S9LID3</accession>
<proteinExistence type="predicted"/>
<feature type="region of interest" description="Disordered" evidence="1">
    <location>
        <begin position="206"/>
        <end position="245"/>
    </location>
</feature>
<dbReference type="Proteomes" id="UP000712281">
    <property type="component" value="Unassembled WGS sequence"/>
</dbReference>
<evidence type="ECO:0000313" key="3">
    <source>
        <dbReference type="Proteomes" id="UP000712281"/>
    </source>
</evidence>